<dbReference type="Proteomes" id="UP000526625">
    <property type="component" value="Unassembled WGS sequence"/>
</dbReference>
<proteinExistence type="predicted"/>
<protein>
    <submittedName>
        <fullName evidence="1">Uncharacterized protein</fullName>
    </submittedName>
</protein>
<gene>
    <name evidence="1" type="ORF">GGD45_001617</name>
</gene>
<dbReference type="EMBL" id="JACHBF010000003">
    <property type="protein sequence ID" value="MBB6491220.1"/>
    <property type="molecule type" value="Genomic_DNA"/>
</dbReference>
<evidence type="ECO:0000313" key="2">
    <source>
        <dbReference type="Proteomes" id="UP000526625"/>
    </source>
</evidence>
<name>A0ABR6QWA5_RHITR</name>
<sequence>MQHRFPHASLAPSGFAVDSVKVIADSVQNGCDHAIPQERARTADGPAGGFKVDMYGPLTCPSVAAEWS</sequence>
<reference evidence="1 2" key="1">
    <citation type="submission" date="2020-08" db="EMBL/GenBank/DDBJ databases">
        <title>Genomic Encyclopedia of Type Strains, Phase IV (KMG-V): Genome sequencing to study the core and pangenomes of soil and plant-associated prokaryotes.</title>
        <authorList>
            <person name="Whitman W."/>
        </authorList>
    </citation>
    <scope>NUCLEOTIDE SEQUENCE [LARGE SCALE GENOMIC DNA]</scope>
    <source>
        <strain evidence="1 2">SEMIA 4059</strain>
    </source>
</reference>
<accession>A0ABR6QWA5</accession>
<keyword evidence="2" id="KW-1185">Reference proteome</keyword>
<evidence type="ECO:0000313" key="1">
    <source>
        <dbReference type="EMBL" id="MBB6491220.1"/>
    </source>
</evidence>
<comment type="caution">
    <text evidence="1">The sequence shown here is derived from an EMBL/GenBank/DDBJ whole genome shotgun (WGS) entry which is preliminary data.</text>
</comment>
<organism evidence="1 2">
    <name type="scientific">Rhizobium tropici</name>
    <dbReference type="NCBI Taxonomy" id="398"/>
    <lineage>
        <taxon>Bacteria</taxon>
        <taxon>Pseudomonadati</taxon>
        <taxon>Pseudomonadota</taxon>
        <taxon>Alphaproteobacteria</taxon>
        <taxon>Hyphomicrobiales</taxon>
        <taxon>Rhizobiaceae</taxon>
        <taxon>Rhizobium/Agrobacterium group</taxon>
        <taxon>Rhizobium</taxon>
    </lineage>
</organism>